<keyword evidence="2" id="KW-1185">Reference proteome</keyword>
<dbReference type="EMBL" id="JBHULB010000007">
    <property type="protein sequence ID" value="MFD2586146.1"/>
    <property type="molecule type" value="Genomic_DNA"/>
</dbReference>
<dbReference type="Proteomes" id="UP001597526">
    <property type="component" value="Unassembled WGS sequence"/>
</dbReference>
<dbReference type="RefSeq" id="WP_377765854.1">
    <property type="nucleotide sequence ID" value="NZ_JBHULB010000007.1"/>
</dbReference>
<organism evidence="1 2">
    <name type="scientific">Croceitalea marina</name>
    <dbReference type="NCBI Taxonomy" id="1775166"/>
    <lineage>
        <taxon>Bacteria</taxon>
        <taxon>Pseudomonadati</taxon>
        <taxon>Bacteroidota</taxon>
        <taxon>Flavobacteriia</taxon>
        <taxon>Flavobacteriales</taxon>
        <taxon>Flavobacteriaceae</taxon>
        <taxon>Croceitalea</taxon>
    </lineage>
</organism>
<reference evidence="2" key="1">
    <citation type="journal article" date="2019" name="Int. J. Syst. Evol. Microbiol.">
        <title>The Global Catalogue of Microorganisms (GCM) 10K type strain sequencing project: providing services to taxonomists for standard genome sequencing and annotation.</title>
        <authorList>
            <consortium name="The Broad Institute Genomics Platform"/>
            <consortium name="The Broad Institute Genome Sequencing Center for Infectious Disease"/>
            <person name="Wu L."/>
            <person name="Ma J."/>
        </authorList>
    </citation>
    <scope>NUCLEOTIDE SEQUENCE [LARGE SCALE GENOMIC DNA]</scope>
    <source>
        <strain evidence="2">KCTC 52368</strain>
    </source>
</reference>
<accession>A0ABW5MTM8</accession>
<sequence>MTENIRRLFKQMNHNTKEEALVCLKKEFNLQNRKLIIDAWILGGLIPEAYQERTVKLFQNLLRKQQALKAK</sequence>
<evidence type="ECO:0000313" key="1">
    <source>
        <dbReference type="EMBL" id="MFD2586146.1"/>
    </source>
</evidence>
<name>A0ABW5MTM8_9FLAO</name>
<protein>
    <submittedName>
        <fullName evidence="1">Uncharacterized protein</fullName>
    </submittedName>
</protein>
<proteinExistence type="predicted"/>
<comment type="caution">
    <text evidence="1">The sequence shown here is derived from an EMBL/GenBank/DDBJ whole genome shotgun (WGS) entry which is preliminary data.</text>
</comment>
<gene>
    <name evidence="1" type="ORF">ACFSQJ_04350</name>
</gene>
<evidence type="ECO:0000313" key="2">
    <source>
        <dbReference type="Proteomes" id="UP001597526"/>
    </source>
</evidence>